<dbReference type="PANTHER" id="PTHR34219:SF3">
    <property type="entry name" value="BLL7967 PROTEIN"/>
    <property type="match status" value="1"/>
</dbReference>
<feature type="transmembrane region" description="Helical" evidence="1">
    <location>
        <begin position="209"/>
        <end position="231"/>
    </location>
</feature>
<dbReference type="InterPro" id="IPR005625">
    <property type="entry name" value="PepSY-ass_TM"/>
</dbReference>
<dbReference type="OrthoDB" id="111691at2"/>
<evidence type="ECO:0000256" key="1">
    <source>
        <dbReference type="SAM" id="Phobius"/>
    </source>
</evidence>
<keyword evidence="1" id="KW-0812">Transmembrane</keyword>
<dbReference type="STRING" id="425514.SAMN05443550_11249"/>
<evidence type="ECO:0000313" key="2">
    <source>
        <dbReference type="EMBL" id="SEB14637.1"/>
    </source>
</evidence>
<reference evidence="2 3" key="1">
    <citation type="submission" date="2016-10" db="EMBL/GenBank/DDBJ databases">
        <authorList>
            <person name="de Groot N.N."/>
        </authorList>
    </citation>
    <scope>NUCLEOTIDE SEQUENCE [LARGE SCALE GENOMIC DNA]</scope>
    <source>
        <strain evidence="2 3">DSM 19033</strain>
    </source>
</reference>
<feature type="transmembrane region" description="Helical" evidence="1">
    <location>
        <begin position="152"/>
        <end position="176"/>
    </location>
</feature>
<dbReference type="PROSITE" id="PS51257">
    <property type="entry name" value="PROKAR_LIPOPROTEIN"/>
    <property type="match status" value="1"/>
</dbReference>
<gene>
    <name evidence="2" type="ORF">SAMN05443550_11249</name>
</gene>
<organism evidence="2 3">
    <name type="scientific">Pedobacter hartonius</name>
    <dbReference type="NCBI Taxonomy" id="425514"/>
    <lineage>
        <taxon>Bacteria</taxon>
        <taxon>Pseudomonadati</taxon>
        <taxon>Bacteroidota</taxon>
        <taxon>Sphingobacteriia</taxon>
        <taxon>Sphingobacteriales</taxon>
        <taxon>Sphingobacteriaceae</taxon>
        <taxon>Pedobacter</taxon>
    </lineage>
</organism>
<evidence type="ECO:0000313" key="3">
    <source>
        <dbReference type="Proteomes" id="UP000198850"/>
    </source>
</evidence>
<proteinExistence type="predicted"/>
<dbReference type="Pfam" id="PF03929">
    <property type="entry name" value="PepSY_TM"/>
    <property type="match status" value="1"/>
</dbReference>
<name>A0A1H4GYK2_9SPHI</name>
<dbReference type="RefSeq" id="WP_090559317.1">
    <property type="nucleotide sequence ID" value="NZ_FNRA01000012.1"/>
</dbReference>
<keyword evidence="1" id="KW-1133">Transmembrane helix</keyword>
<dbReference type="EMBL" id="FNRA01000012">
    <property type="protein sequence ID" value="SEB14637.1"/>
    <property type="molecule type" value="Genomic_DNA"/>
</dbReference>
<sequence>MTRFRKITGFIHLWLGLISGLVVLVLSITGCIFAFQKEISDVVYSKVLLVKSPSAGAPLPYSVLLGKARQTIGKGREVNYSVSYKDRGRAWEFMTYKGGDEKAFFYFDTIDYYDSVFINPYTGAVTGHIDYKHEFFNIIKMLHWGLLLNDSYGQIITGCSTLIFVIMLITGMIMWWPKKWSKSNINRSFKVKWKAGFKRVNYDLHNVPGFYAMLLTLILALTGLVFAFTWFQQVVYFVASGTSVQPVIKYEKSVSVTPVSSPIDFAFLRAKAMFPTSDRITVGPASGKEGVIFINGIRGKETYYNADILQFDRYTGKLLNRRNYDEQNAGEKLYGMNYDIHVGAILGLPGKILAFIASLIAASLPITGFMIWLGRKKKKKRKS</sequence>
<dbReference type="Proteomes" id="UP000198850">
    <property type="component" value="Unassembled WGS sequence"/>
</dbReference>
<feature type="transmembrane region" description="Helical" evidence="1">
    <location>
        <begin position="352"/>
        <end position="373"/>
    </location>
</feature>
<dbReference type="AlphaFoldDB" id="A0A1H4GYK2"/>
<feature type="transmembrane region" description="Helical" evidence="1">
    <location>
        <begin position="12"/>
        <end position="35"/>
    </location>
</feature>
<protein>
    <submittedName>
        <fullName evidence="2">Uncharacterized iron-regulated membrane protein</fullName>
    </submittedName>
</protein>
<dbReference type="PANTHER" id="PTHR34219">
    <property type="entry name" value="IRON-REGULATED INNER MEMBRANE PROTEIN-RELATED"/>
    <property type="match status" value="1"/>
</dbReference>
<keyword evidence="1" id="KW-0472">Membrane</keyword>
<keyword evidence="3" id="KW-1185">Reference proteome</keyword>
<accession>A0A1H4GYK2</accession>